<gene>
    <name evidence="1" type="ORF">FHY64_15430</name>
</gene>
<dbReference type="Proteomes" id="UP000314011">
    <property type="component" value="Unassembled WGS sequence"/>
</dbReference>
<accession>A0A5C5GCJ6</accession>
<protein>
    <submittedName>
        <fullName evidence="1">DUF2332 domain-containing protein</fullName>
    </submittedName>
</protein>
<organism evidence="1 2">
    <name type="scientific">Pelagovum pacificum</name>
    <dbReference type="NCBI Taxonomy" id="2588711"/>
    <lineage>
        <taxon>Bacteria</taxon>
        <taxon>Pseudomonadati</taxon>
        <taxon>Pseudomonadota</taxon>
        <taxon>Alphaproteobacteria</taxon>
        <taxon>Rhodobacterales</taxon>
        <taxon>Paracoccaceae</taxon>
        <taxon>Pelagovum</taxon>
    </lineage>
</organism>
<evidence type="ECO:0000313" key="1">
    <source>
        <dbReference type="EMBL" id="TNY31692.1"/>
    </source>
</evidence>
<sequence>MQSKACHALGSPFMGRLMSLFAERYQPGTPIADRLFAWPGVVHYGAASLPLRLAGALHTLKRRGNPTLEAVYPPHEVDDDTLWTAVTSVLVDHAGEIDPILDSSPQTNEVRRSTALLAAAHWLTGRYDMPFTLSELGASAGLNLMFDRFAMETPARQLGASDPALVLTPEWTGDVPDGPAPRVVERRGVDLRPVDLETETWRLLAYLWPDQHDRLARTEAAIAIAEGIVDQGDAADWIEDRLSRPWRGIHMIYHTIAWQYFPDETQARATAAIEAAGARATDEAPLFWLSVENDGDGGAPIVARLWPGDSHYMLGRMDAHGRKITWTGSPL</sequence>
<comment type="caution">
    <text evidence="1">The sequence shown here is derived from an EMBL/GenBank/DDBJ whole genome shotgun (WGS) entry which is preliminary data.</text>
</comment>
<dbReference type="InterPro" id="IPR011200">
    <property type="entry name" value="UCP012608"/>
</dbReference>
<dbReference type="PIRSF" id="PIRSF012608">
    <property type="entry name" value="UCP012608"/>
    <property type="match status" value="1"/>
</dbReference>
<dbReference type="Pfam" id="PF10094">
    <property type="entry name" value="DUF2332"/>
    <property type="match status" value="1"/>
</dbReference>
<reference evidence="1 2" key="1">
    <citation type="submission" date="2019-06" db="EMBL/GenBank/DDBJ databases">
        <title>Genome of new Rhodobacteraceae sp. SM1903.</title>
        <authorList>
            <person name="Ren X."/>
        </authorList>
    </citation>
    <scope>NUCLEOTIDE SEQUENCE [LARGE SCALE GENOMIC DNA]</scope>
    <source>
        <strain evidence="1 2">SM1903</strain>
    </source>
</reference>
<proteinExistence type="predicted"/>
<dbReference type="OrthoDB" id="7666987at2"/>
<dbReference type="AlphaFoldDB" id="A0A5C5GCJ6"/>
<name>A0A5C5GCJ6_9RHOB</name>
<dbReference type="EMBL" id="VFFF01000002">
    <property type="protein sequence ID" value="TNY31692.1"/>
    <property type="molecule type" value="Genomic_DNA"/>
</dbReference>
<evidence type="ECO:0000313" key="2">
    <source>
        <dbReference type="Proteomes" id="UP000314011"/>
    </source>
</evidence>
<keyword evidence="2" id="KW-1185">Reference proteome</keyword>